<accession>A0A0B1P0B5</accession>
<comment type="caution">
    <text evidence="3">The sequence shown here is derived from an EMBL/GenBank/DDBJ whole genome shotgun (WGS) entry which is preliminary data.</text>
</comment>
<feature type="region of interest" description="Disordered" evidence="1">
    <location>
        <begin position="238"/>
        <end position="270"/>
    </location>
</feature>
<dbReference type="InterPro" id="IPR046468">
    <property type="entry name" value="Spt20-like_SEP"/>
</dbReference>
<dbReference type="EMBL" id="JNVN01004499">
    <property type="protein sequence ID" value="KHJ30311.1"/>
    <property type="molecule type" value="Genomic_DNA"/>
</dbReference>
<reference evidence="3 4" key="1">
    <citation type="journal article" date="2014" name="BMC Genomics">
        <title>Adaptive genomic structural variation in the grape powdery mildew pathogen, Erysiphe necator.</title>
        <authorList>
            <person name="Jones L."/>
            <person name="Riaz S."/>
            <person name="Morales-Cruz A."/>
            <person name="Amrine K.C."/>
            <person name="McGuire B."/>
            <person name="Gubler W.D."/>
            <person name="Walker M.A."/>
            <person name="Cantu D."/>
        </authorList>
    </citation>
    <scope>NUCLEOTIDE SEQUENCE [LARGE SCALE GENOMIC DNA]</scope>
    <source>
        <strain evidence="4">c</strain>
    </source>
</reference>
<feature type="compositionally biased region" description="Basic and acidic residues" evidence="1">
    <location>
        <begin position="242"/>
        <end position="254"/>
    </location>
</feature>
<dbReference type="Pfam" id="PF12090">
    <property type="entry name" value="Spt20_SEP"/>
    <property type="match status" value="1"/>
</dbReference>
<feature type="compositionally biased region" description="Polar residues" evidence="1">
    <location>
        <begin position="515"/>
        <end position="535"/>
    </location>
</feature>
<feature type="compositionally biased region" description="Polar residues" evidence="1">
    <location>
        <begin position="1"/>
        <end position="12"/>
    </location>
</feature>
<feature type="compositionally biased region" description="Polar residues" evidence="1">
    <location>
        <begin position="54"/>
        <end position="67"/>
    </location>
</feature>
<protein>
    <submittedName>
        <fullName evidence="3">Putative transcription factor spt20</fullName>
    </submittedName>
</protein>
<dbReference type="Proteomes" id="UP000030854">
    <property type="component" value="Unassembled WGS sequence"/>
</dbReference>
<gene>
    <name evidence="3" type="ORF">EV44_g6227</name>
</gene>
<sequence>MAPLTTGTQPITSKLKRLVPSNIQTNDIQSSITSTSPSTSENRLPNSAKPAINSAGSNNPENGSPSIRSAGRRRDVFNQFFGRNLRKNSIGLRSGCSAGESVILMSNDPPPYIKSDEYILKKYRNNIPSLVIHLHPTHFRFDNQEGHFPYQSPMRLMIEHLRQRTIPHDLVEYFGDIPYYEDCLIVQVHDHKSIASSEPPEREKSPEPKQVLFSVHNYSQYCTPSPYMQYMVQTSSLKKPKRLSEKSKNDKSESQDTENSSITISSPQKPKVSTVVLHPTNLSKFVNLAVKVAETFLVDGKSNCQPETNGAVYLSLPSTPLLSFPSTSQTSMPPPAKRIKKSKMYLNNNNIYKIESQINLGTTAPLFLEPVSCGFESAILIESLAHPMHEEEPPAPKIRKRTVAEMAADEAFAAEQERYMLLLDERLSSNVIAGPVSNASSGINIQSGGIQFEARFERFKLIESLRAQYEEKKRLEKLKIAENEKRQRLESGKSRLKDDAEKRAEQERKLAALSKQAQVHAQLPAENNRSRQTQVERICSDQQSNQGHQNQSQLQHPQSKHIQPPHAHPQNGGSSATISGQTQRFHQQISHTQSPSPVIRTRTPQSNCSPPAQSINAAPMQNSTSNMGGSPHQGSNVQQTPQPKIPPTSHVMTAQRSQQNNNSSPRITSSTTAQSTPISLPSTQTPRISQASPLQRHIAQASHAPRYFNNRD</sequence>
<proteinExistence type="predicted"/>
<feature type="compositionally biased region" description="Low complexity" evidence="1">
    <location>
        <begin position="540"/>
        <end position="557"/>
    </location>
</feature>
<keyword evidence="4" id="KW-1185">Reference proteome</keyword>
<dbReference type="STRING" id="52586.A0A0B1P0B5"/>
<feature type="compositionally biased region" description="Low complexity" evidence="1">
    <location>
        <begin position="30"/>
        <end position="40"/>
    </location>
</feature>
<dbReference type="OMA" id="EKIMRLM"/>
<evidence type="ECO:0000313" key="3">
    <source>
        <dbReference type="EMBL" id="KHJ30311.1"/>
    </source>
</evidence>
<feature type="domain" description="Spt20-like SEP" evidence="2">
    <location>
        <begin position="128"/>
        <end position="371"/>
    </location>
</feature>
<feature type="region of interest" description="Disordered" evidence="1">
    <location>
        <begin position="1"/>
        <end position="71"/>
    </location>
</feature>
<feature type="region of interest" description="Disordered" evidence="1">
    <location>
        <begin position="486"/>
        <end position="712"/>
    </location>
</feature>
<dbReference type="AlphaFoldDB" id="A0A0B1P0B5"/>
<feature type="compositionally biased region" description="Polar residues" evidence="1">
    <location>
        <begin position="257"/>
        <end position="268"/>
    </location>
</feature>
<organism evidence="3 4">
    <name type="scientific">Uncinula necator</name>
    <name type="common">Grape powdery mildew</name>
    <dbReference type="NCBI Taxonomy" id="52586"/>
    <lineage>
        <taxon>Eukaryota</taxon>
        <taxon>Fungi</taxon>
        <taxon>Dikarya</taxon>
        <taxon>Ascomycota</taxon>
        <taxon>Pezizomycotina</taxon>
        <taxon>Leotiomycetes</taxon>
        <taxon>Erysiphales</taxon>
        <taxon>Erysiphaceae</taxon>
        <taxon>Erysiphe</taxon>
    </lineage>
</organism>
<evidence type="ECO:0000256" key="1">
    <source>
        <dbReference type="SAM" id="MobiDB-lite"/>
    </source>
</evidence>
<feature type="compositionally biased region" description="Basic and acidic residues" evidence="1">
    <location>
        <begin position="486"/>
        <end position="510"/>
    </location>
</feature>
<feature type="compositionally biased region" description="Polar residues" evidence="1">
    <location>
        <begin position="650"/>
        <end position="693"/>
    </location>
</feature>
<dbReference type="HOGENOM" id="CLU_004682_2_0_1"/>
<feature type="compositionally biased region" description="Polar residues" evidence="1">
    <location>
        <begin position="571"/>
        <end position="642"/>
    </location>
</feature>
<name>A0A0B1P0B5_UNCNE</name>
<evidence type="ECO:0000313" key="4">
    <source>
        <dbReference type="Proteomes" id="UP000030854"/>
    </source>
</evidence>
<evidence type="ECO:0000259" key="2">
    <source>
        <dbReference type="Pfam" id="PF12090"/>
    </source>
</evidence>